<evidence type="ECO:0000256" key="1">
    <source>
        <dbReference type="SAM" id="Phobius"/>
    </source>
</evidence>
<gene>
    <name evidence="2" type="ORF">LDC_1158</name>
</gene>
<protein>
    <submittedName>
        <fullName evidence="2">Membrane protein</fullName>
    </submittedName>
</protein>
<feature type="transmembrane region" description="Helical" evidence="1">
    <location>
        <begin position="30"/>
        <end position="51"/>
    </location>
</feature>
<feature type="transmembrane region" description="Helical" evidence="1">
    <location>
        <begin position="83"/>
        <end position="101"/>
    </location>
</feature>
<name>D9PI04_9ZZZZ</name>
<keyword evidence="1" id="KW-1133">Transmembrane helix</keyword>
<feature type="transmembrane region" description="Helical" evidence="1">
    <location>
        <begin position="257"/>
        <end position="277"/>
    </location>
</feature>
<feature type="transmembrane region" description="Helical" evidence="1">
    <location>
        <begin position="113"/>
        <end position="130"/>
    </location>
</feature>
<sequence length="347" mass="38505">MLEKQTAFESLKILGVPGAAFLLRLGPADLFSASLFYLVLLGLMILVFLLFSLRFHSVSGRGIYLGLGLLGLGILTFQDRINLSFMLVNILCFASFYLLTLRSRILFSLMDSVVALSVMALISLSLLYGSDHSFFLKLRDRILFDSSLGKAVITFYYRYSPLAAGPISPAKRIYQGLIYDETIKDEKAYYVGDGLFAMGNKRISHAADFSLVREGDTVSLVSRRGRQVTLKEFSPEDLERAVTQLFDMQGLLRLSSAALYFFPAGVLILCLLALRAYTVGRKPFLVFCAGLTLILLSFIWSITLTGNSPPSRPPAGPQDLSREGLPLAYYLFSGNRFPRPMCLPFDG</sequence>
<comment type="caution">
    <text evidence="2">The sequence shown here is derived from an EMBL/GenBank/DDBJ whole genome shotgun (WGS) entry which is preliminary data.</text>
</comment>
<evidence type="ECO:0000313" key="2">
    <source>
        <dbReference type="EMBL" id="EFK96815.1"/>
    </source>
</evidence>
<proteinExistence type="predicted"/>
<accession>D9PI04</accession>
<feature type="transmembrane region" description="Helical" evidence="1">
    <location>
        <begin position="58"/>
        <end position="77"/>
    </location>
</feature>
<reference evidence="2" key="1">
    <citation type="submission" date="2010-07" db="EMBL/GenBank/DDBJ databases">
        <authorList>
            <consortium name="CONSOLIDER consortium CSD2007-00005"/>
            <person name="Guazzaroni M.-E."/>
            <person name="Richter M."/>
            <person name="Garcia-Salamanca A."/>
            <person name="Yarza P."/>
            <person name="Ferrer M."/>
        </authorList>
    </citation>
    <scope>NUCLEOTIDE SEQUENCE</scope>
</reference>
<reference evidence="2" key="2">
    <citation type="journal article" date="2011" name="Microb. Ecol.">
        <title>Taxonomic and Functional Metagenomic Profiling of the Microbial Community in the Anoxic Sediment of a Sub-saline Shallow Lake (Laguna de Carrizo, Central Spain).</title>
        <authorList>
            <person name="Ferrer M."/>
            <person name="Guazzaroni M.E."/>
            <person name="Richter M."/>
            <person name="Garcia-Salamanca A."/>
            <person name="Yarza P."/>
            <person name="Suarez-Suarez A."/>
            <person name="Solano J."/>
            <person name="Alcaide M."/>
            <person name="van Dillewijn P."/>
            <person name="Molina-Henares M.A."/>
            <person name="Lopez-Cortes N."/>
            <person name="Al-Ramahi Y."/>
            <person name="Guerrero C."/>
            <person name="Acosta A."/>
            <person name="de Eugenio L.I."/>
            <person name="Martinez V."/>
            <person name="Marques S."/>
            <person name="Rojo F."/>
            <person name="Santero E."/>
            <person name="Genilloud O."/>
            <person name="Perez-Perez J."/>
            <person name="Rossello-Mora R."/>
            <person name="Ramos J.L."/>
        </authorList>
    </citation>
    <scope>NUCLEOTIDE SEQUENCE</scope>
</reference>
<dbReference type="EMBL" id="ADZX01000398">
    <property type="protein sequence ID" value="EFK96815.1"/>
    <property type="molecule type" value="Genomic_DNA"/>
</dbReference>
<organism evidence="2">
    <name type="scientific">sediment metagenome</name>
    <dbReference type="NCBI Taxonomy" id="749907"/>
    <lineage>
        <taxon>unclassified sequences</taxon>
        <taxon>metagenomes</taxon>
        <taxon>ecological metagenomes</taxon>
    </lineage>
</organism>
<feature type="transmembrane region" description="Helical" evidence="1">
    <location>
        <begin position="284"/>
        <end position="303"/>
    </location>
</feature>
<dbReference type="AlphaFoldDB" id="D9PI04"/>
<keyword evidence="1" id="KW-0472">Membrane</keyword>
<keyword evidence="1" id="KW-0812">Transmembrane</keyword>